<dbReference type="PANTHER" id="PTHR46708:SF2">
    <property type="entry name" value="FIBRONECTIN TYPE-III DOMAIN-CONTAINING PROTEIN"/>
    <property type="match status" value="1"/>
</dbReference>
<keyword evidence="3" id="KW-1133">Transmembrane helix</keyword>
<dbReference type="InterPro" id="IPR013783">
    <property type="entry name" value="Ig-like_fold"/>
</dbReference>
<dbReference type="Gene3D" id="2.60.40.10">
    <property type="entry name" value="Immunoglobulins"/>
    <property type="match status" value="3"/>
</dbReference>
<dbReference type="Pfam" id="PF07699">
    <property type="entry name" value="Ephrin_rec_like"/>
    <property type="match status" value="1"/>
</dbReference>
<gene>
    <name evidence="7" type="ORF">M0812_08427</name>
</gene>
<dbReference type="PROSITE" id="PS50853">
    <property type="entry name" value="FN3"/>
    <property type="match status" value="2"/>
</dbReference>
<dbReference type="Proteomes" id="UP001146793">
    <property type="component" value="Unassembled WGS sequence"/>
</dbReference>
<evidence type="ECO:0000313" key="8">
    <source>
        <dbReference type="Proteomes" id="UP001146793"/>
    </source>
</evidence>
<dbReference type="PANTHER" id="PTHR46708">
    <property type="entry name" value="TENASCIN"/>
    <property type="match status" value="1"/>
</dbReference>
<feature type="compositionally biased region" description="Polar residues" evidence="2">
    <location>
        <begin position="1205"/>
        <end position="1218"/>
    </location>
</feature>
<organism evidence="7 8">
    <name type="scientific">Anaeramoeba flamelloides</name>
    <dbReference type="NCBI Taxonomy" id="1746091"/>
    <lineage>
        <taxon>Eukaryota</taxon>
        <taxon>Metamonada</taxon>
        <taxon>Anaeramoebidae</taxon>
        <taxon>Anaeramoeba</taxon>
    </lineage>
</organism>
<evidence type="ECO:0000313" key="7">
    <source>
        <dbReference type="EMBL" id="KAJ3446615.1"/>
    </source>
</evidence>
<dbReference type="InterPro" id="IPR050991">
    <property type="entry name" value="ECM_Regulatory_Proteins"/>
</dbReference>
<dbReference type="GO" id="GO:0005524">
    <property type="term" value="F:ATP binding"/>
    <property type="evidence" value="ECO:0007669"/>
    <property type="project" value="InterPro"/>
</dbReference>
<dbReference type="InterPro" id="IPR036116">
    <property type="entry name" value="FN3_sf"/>
</dbReference>
<dbReference type="EMBL" id="JANTQA010000020">
    <property type="protein sequence ID" value="KAJ3446615.1"/>
    <property type="molecule type" value="Genomic_DNA"/>
</dbReference>
<dbReference type="SMART" id="SM00220">
    <property type="entry name" value="S_TKc"/>
    <property type="match status" value="1"/>
</dbReference>
<dbReference type="InterPro" id="IPR000719">
    <property type="entry name" value="Prot_kinase_dom"/>
</dbReference>
<dbReference type="SUPFAM" id="SSF49265">
    <property type="entry name" value="Fibronectin type III"/>
    <property type="match status" value="2"/>
</dbReference>
<evidence type="ECO:0000256" key="1">
    <source>
        <dbReference type="ARBA" id="ARBA00022737"/>
    </source>
</evidence>
<sequence>MKLISLFVLLIFFYLTTQLQEPNLQRTQSYPFTKTSYYLNQNTTTLEISYPPNTNGFRIREDESITGRNHQNNYFVDSSPVYNFIQNTGTDSLDCEDQIKSEIDPFTNLFKITKPNKKSSLIYDPLVYSSYFTGSGTDKITTFSIGTGADSYTIIMAGTTNSKDFPLHNPLSNVAIPDDQDHFAFITRYDSNGNIIFSTYFGGTLGQNQNQSLRIQPTFTERNRVGQFWICGTTTTTDIPLTQNGFQKELFHIKKVGFLLCLNNMGNSIIYSSLLGEEDNSETNLNSIRSMTYDVASYVIVGGSTNTDSKQILKNSLQEVFGEKNKSSLYFAAFRLFVNRTEMLIGTIFGGNNDDNIESIVVFPENSGITLYLTGSTNSSDFFQNYNTTKSPDVVFIDNTTKVISPTGFFLNVFIELNDDLTVYTPQLISGSYLGGEYEDRSWWVQTNLFEHEENTGYSGTIWISGYTKNYDTFQGDPIKPDWMKNTINHGESTVGFIVNLNHNGTEILFAMLFGCPNKTTSLNFNYPHPINSIFISGCTNCQESELPIKNSIWDEISPDNNNMTDFEYKYFMMNLNLTHYELYAENVTYQDMIYYSSFVDGLASYEKQLNYAAVKTDLVGNIYSIFTVESLPYLNSNFSKNAFMIKAEGSSSIMFRIYGHFPCNPGSYASDFGLCVTCPEGTISLENNVKECELCPSGTFQPNYGQIECYECPDNKTSHKGQTSCFDDNVPTQPIIYATNITHCSITLKWKKLDEPLDFQVSLDRNTGMEIQTVVIGPNEVYVNSSFSWNTAKINGLTPASRYYFRMRSIYNTNWKFGAWSSGVITSTIAPPNRVHSCEIECSPEPRSITLNWPEVNDPSGEEDRYHIEYQEINSDNKIQQEQISKVNSIVLQNLHPNTEYSVTIVPENSAGLGFASVPINISTIPTIPGIVEPTAKQKETELELSWLPPLDDGGLDISSYLYTCIQLDDQLTVIYNGTTADTLMNFKNLDPDTKYNITINAYNGVGYSPDNYSTYTTKNQAKNDSLRTTIIGISFGGVGLIFLIITIILFLSRNRIIKAKRRKDIRKLRFQYKKLFKQKIQKNFYTINDTLYFDNINEKIITNTFTERFNHHHYLKIQKTNWIFLNKDLKNGIAFGKLANMLEIEIHQKIWKQYSLNPRGTPVVQFFCSIPLNKKYLQKYNHNLNDKKSRERKRKRKRKLNNTHHSQNTSDASFTGTETEEFSSVLSGQDDFGFSSGFESKKESESDASLFNSSTNEQNKQLINKQLINKKNRNKGQKMILILEYTPFTLDYLIHKRKQKKMIFTDNEKVWIAYTLFDALKFIHGNSYIHRDIKPQNVLIGMDGYPRLSDFSCAIELKEETTQIYDRYVGTRFFFDPELKPDLDNEDAENQYLYTFAHDVYALGATLERLLSIENDNTNNSELNTLFKSVIKLSKAKLNQRSSVDDILNLLQPHFDILD</sequence>
<protein>
    <submittedName>
        <fullName evidence="7">Serine/threonine-protein kinase nek2</fullName>
    </submittedName>
</protein>
<feature type="domain" description="Protein kinase" evidence="5">
    <location>
        <begin position="1129"/>
        <end position="1461"/>
    </location>
</feature>
<dbReference type="InterPro" id="IPR003961">
    <property type="entry name" value="FN3_dom"/>
</dbReference>
<dbReference type="GO" id="GO:0004672">
    <property type="term" value="F:protein kinase activity"/>
    <property type="evidence" value="ECO:0007669"/>
    <property type="project" value="InterPro"/>
</dbReference>
<evidence type="ECO:0000256" key="4">
    <source>
        <dbReference type="SAM" id="SignalP"/>
    </source>
</evidence>
<dbReference type="CDD" id="cd00063">
    <property type="entry name" value="FN3"/>
    <property type="match status" value="3"/>
</dbReference>
<dbReference type="SMART" id="SM01411">
    <property type="entry name" value="Ephrin_rec_like"/>
    <property type="match status" value="1"/>
</dbReference>
<keyword evidence="7" id="KW-0418">Kinase</keyword>
<comment type="caution">
    <text evidence="7">The sequence shown here is derived from an EMBL/GenBank/DDBJ whole genome shotgun (WGS) entry which is preliminary data.</text>
</comment>
<dbReference type="PROSITE" id="PS50011">
    <property type="entry name" value="PROTEIN_KINASE_DOM"/>
    <property type="match status" value="1"/>
</dbReference>
<feature type="transmembrane region" description="Helical" evidence="3">
    <location>
        <begin position="1032"/>
        <end position="1054"/>
    </location>
</feature>
<feature type="domain" description="Fibronectin type-III" evidence="6">
    <location>
        <begin position="832"/>
        <end position="928"/>
    </location>
</feature>
<accession>A0AAV7ZZ48</accession>
<dbReference type="Gene3D" id="1.10.510.10">
    <property type="entry name" value="Transferase(Phosphotransferase) domain 1"/>
    <property type="match status" value="1"/>
</dbReference>
<keyword evidence="7" id="KW-0808">Transferase</keyword>
<keyword evidence="3" id="KW-0812">Transmembrane</keyword>
<feature type="domain" description="Fibronectin type-III" evidence="6">
    <location>
        <begin position="929"/>
        <end position="1023"/>
    </location>
</feature>
<name>A0AAV7ZZ48_9EUKA</name>
<feature type="region of interest" description="Disordered" evidence="2">
    <location>
        <begin position="1183"/>
        <end position="1218"/>
    </location>
</feature>
<keyword evidence="4" id="KW-0732">Signal</keyword>
<evidence type="ECO:0000256" key="2">
    <source>
        <dbReference type="SAM" id="MobiDB-lite"/>
    </source>
</evidence>
<dbReference type="CDD" id="cd00180">
    <property type="entry name" value="PKc"/>
    <property type="match status" value="1"/>
</dbReference>
<proteinExistence type="predicted"/>
<dbReference type="SUPFAM" id="SSF56112">
    <property type="entry name" value="Protein kinase-like (PK-like)"/>
    <property type="match status" value="1"/>
</dbReference>
<dbReference type="Pfam" id="PF00069">
    <property type="entry name" value="Pkinase"/>
    <property type="match status" value="1"/>
</dbReference>
<dbReference type="SMART" id="SM00060">
    <property type="entry name" value="FN3"/>
    <property type="match status" value="3"/>
</dbReference>
<evidence type="ECO:0000256" key="3">
    <source>
        <dbReference type="SAM" id="Phobius"/>
    </source>
</evidence>
<reference evidence="7" key="1">
    <citation type="submission" date="2022-08" db="EMBL/GenBank/DDBJ databases">
        <title>Novel sulphate-reducing endosymbionts in the free-living metamonad Anaeramoeba.</title>
        <authorList>
            <person name="Jerlstrom-Hultqvist J."/>
            <person name="Cepicka I."/>
            <person name="Gallot-Lavallee L."/>
            <person name="Salas-Leiva D."/>
            <person name="Curtis B.A."/>
            <person name="Zahonova K."/>
            <person name="Pipaliya S."/>
            <person name="Dacks J."/>
            <person name="Roger A.J."/>
        </authorList>
    </citation>
    <scope>NUCLEOTIDE SEQUENCE</scope>
    <source>
        <strain evidence="7">Busselton2</strain>
    </source>
</reference>
<dbReference type="Pfam" id="PF00041">
    <property type="entry name" value="fn3"/>
    <property type="match status" value="2"/>
</dbReference>
<feature type="compositionally biased region" description="Basic residues" evidence="2">
    <location>
        <begin position="1192"/>
        <end position="1204"/>
    </location>
</feature>
<keyword evidence="1" id="KW-0677">Repeat</keyword>
<dbReference type="PROSITE" id="PS00108">
    <property type="entry name" value="PROTEIN_KINASE_ST"/>
    <property type="match status" value="1"/>
</dbReference>
<dbReference type="Gene3D" id="2.10.50.10">
    <property type="entry name" value="Tumor Necrosis Factor Receptor, subunit A, domain 2"/>
    <property type="match status" value="1"/>
</dbReference>
<evidence type="ECO:0000259" key="6">
    <source>
        <dbReference type="PROSITE" id="PS50853"/>
    </source>
</evidence>
<dbReference type="InterPro" id="IPR011641">
    <property type="entry name" value="Tyr-kin_ephrin_A/B_rcpt-like"/>
</dbReference>
<keyword evidence="3" id="KW-0472">Membrane</keyword>
<evidence type="ECO:0000259" key="5">
    <source>
        <dbReference type="PROSITE" id="PS50011"/>
    </source>
</evidence>
<feature type="chain" id="PRO_5043462580" evidence="4">
    <location>
        <begin position="19"/>
        <end position="1461"/>
    </location>
</feature>
<dbReference type="InterPro" id="IPR011009">
    <property type="entry name" value="Kinase-like_dom_sf"/>
</dbReference>
<feature type="signal peptide" evidence="4">
    <location>
        <begin position="1"/>
        <end position="18"/>
    </location>
</feature>
<dbReference type="InterPro" id="IPR008271">
    <property type="entry name" value="Ser/Thr_kinase_AS"/>
</dbReference>